<dbReference type="InterPro" id="IPR029071">
    <property type="entry name" value="Ubiquitin-like_domsf"/>
</dbReference>
<evidence type="ECO:0000259" key="1">
    <source>
        <dbReference type="PROSITE" id="PS50053"/>
    </source>
</evidence>
<accession>A0A5J4QII9</accession>
<dbReference type="OrthoDB" id="267397at2759"/>
<dbReference type="InterPro" id="IPR000626">
    <property type="entry name" value="Ubiquitin-like_dom"/>
</dbReference>
<reference evidence="2 3" key="1">
    <citation type="submission" date="2019-03" db="EMBL/GenBank/DDBJ databases">
        <title>Single cell metagenomics reveals metabolic interactions within the superorganism composed of flagellate Streblomastix strix and complex community of Bacteroidetes bacteria on its surface.</title>
        <authorList>
            <person name="Treitli S.C."/>
            <person name="Kolisko M."/>
            <person name="Husnik F."/>
            <person name="Keeling P."/>
            <person name="Hampl V."/>
        </authorList>
    </citation>
    <scope>NUCLEOTIDE SEQUENCE [LARGE SCALE GENOMIC DNA]</scope>
    <source>
        <strain evidence="2">ST1C</strain>
    </source>
</reference>
<protein>
    <recommendedName>
        <fullName evidence="1">Ubiquitin-like domain-containing protein</fullName>
    </recommendedName>
</protein>
<evidence type="ECO:0000313" key="3">
    <source>
        <dbReference type="Proteomes" id="UP000324800"/>
    </source>
</evidence>
<comment type="caution">
    <text evidence="2">The sequence shown here is derived from an EMBL/GenBank/DDBJ whole genome shotgun (WGS) entry which is preliminary data.</text>
</comment>
<proteinExistence type="predicted"/>
<feature type="non-terminal residue" evidence="2">
    <location>
        <position position="162"/>
    </location>
</feature>
<sequence>MLNIAFVGDRKGQETRMEGVNEQTTLKEVAQNILQFLGAGYAKLSFVAEFGNAIKIEVNSKEVINYYGKDYAEAITGFYSTGLSCKVKASIQKGNILIWQDISEGRYIEIPLNVDESVLDLKRKISQKTSICVEKQRLEYQQKVLQNENEVGKCNIQEGSQI</sequence>
<gene>
    <name evidence="2" type="ORF">EZS28_054529</name>
</gene>
<dbReference type="Proteomes" id="UP000324800">
    <property type="component" value="Unassembled WGS sequence"/>
</dbReference>
<dbReference type="CDD" id="cd17039">
    <property type="entry name" value="Ubl_ubiquitin_like"/>
    <property type="match status" value="1"/>
</dbReference>
<feature type="domain" description="Ubiquitin-like" evidence="1">
    <location>
        <begin position="96"/>
        <end position="162"/>
    </location>
</feature>
<dbReference type="Gene3D" id="3.10.20.90">
    <property type="entry name" value="Phosphatidylinositol 3-kinase Catalytic Subunit, Chain A, domain 1"/>
    <property type="match status" value="1"/>
</dbReference>
<dbReference type="EMBL" id="SNRW01045168">
    <property type="protein sequence ID" value="KAA6321647.1"/>
    <property type="molecule type" value="Genomic_DNA"/>
</dbReference>
<name>A0A5J4QII9_9EUKA</name>
<dbReference type="SUPFAM" id="SSF54236">
    <property type="entry name" value="Ubiquitin-like"/>
    <property type="match status" value="1"/>
</dbReference>
<dbReference type="Pfam" id="PF00240">
    <property type="entry name" value="ubiquitin"/>
    <property type="match status" value="1"/>
</dbReference>
<dbReference type="PROSITE" id="PS50053">
    <property type="entry name" value="UBIQUITIN_2"/>
    <property type="match status" value="1"/>
</dbReference>
<organism evidence="2 3">
    <name type="scientific">Streblomastix strix</name>
    <dbReference type="NCBI Taxonomy" id="222440"/>
    <lineage>
        <taxon>Eukaryota</taxon>
        <taxon>Metamonada</taxon>
        <taxon>Preaxostyla</taxon>
        <taxon>Oxymonadida</taxon>
        <taxon>Streblomastigidae</taxon>
        <taxon>Streblomastix</taxon>
    </lineage>
</organism>
<dbReference type="AlphaFoldDB" id="A0A5J4QII9"/>
<evidence type="ECO:0000313" key="2">
    <source>
        <dbReference type="EMBL" id="KAA6321647.1"/>
    </source>
</evidence>